<feature type="domain" description="Non-canonical purine NTP phosphatase/PRRC1" evidence="12">
    <location>
        <begin position="13"/>
        <end position="174"/>
    </location>
</feature>
<comment type="cofactor">
    <cofactor evidence="2">
        <name>Mg(2+)</name>
        <dbReference type="ChEBI" id="CHEBI:18420"/>
    </cofactor>
</comment>
<dbReference type="Gene3D" id="3.90.950.10">
    <property type="match status" value="1"/>
</dbReference>
<dbReference type="SUPFAM" id="SSF52972">
    <property type="entry name" value="ITPase-like"/>
    <property type="match status" value="1"/>
</dbReference>
<keyword evidence="5" id="KW-0378">Hydrolase</keyword>
<dbReference type="GO" id="GO:0009117">
    <property type="term" value="P:nucleotide metabolic process"/>
    <property type="evidence" value="ECO:0007669"/>
    <property type="project" value="UniProtKB-KW"/>
</dbReference>
<keyword evidence="3" id="KW-0479">Metal-binding</keyword>
<dbReference type="InterPro" id="IPR029001">
    <property type="entry name" value="ITPase-like_fam"/>
</dbReference>
<name>A0A5Y1YDF6_SALDZ</name>
<organism evidence="13">
    <name type="scientific">Salmonella diarizonae</name>
    <dbReference type="NCBI Taxonomy" id="59204"/>
    <lineage>
        <taxon>Bacteria</taxon>
        <taxon>Pseudomonadati</taxon>
        <taxon>Pseudomonadota</taxon>
        <taxon>Gammaproteobacteria</taxon>
        <taxon>Enterobacterales</taxon>
        <taxon>Enterobacteriaceae</taxon>
        <taxon>Salmonella</taxon>
    </lineage>
</organism>
<evidence type="ECO:0000256" key="6">
    <source>
        <dbReference type="ARBA" id="ARBA00022842"/>
    </source>
</evidence>
<keyword evidence="4" id="KW-0547">Nucleotide-binding</keyword>
<accession>A0A5Y1YDF6</accession>
<comment type="caution">
    <text evidence="13">The sequence shown here is derived from an EMBL/GenBank/DDBJ whole genome shotgun (WGS) entry which is preliminary data.</text>
</comment>
<dbReference type="GO" id="GO:0046872">
    <property type="term" value="F:metal ion binding"/>
    <property type="evidence" value="ECO:0007669"/>
    <property type="project" value="UniProtKB-KW"/>
</dbReference>
<dbReference type="GO" id="GO:0103023">
    <property type="term" value="F:ITPase activity"/>
    <property type="evidence" value="ECO:0007669"/>
    <property type="project" value="UniProtKB-EC"/>
</dbReference>
<comment type="catalytic activity">
    <reaction evidence="10">
        <text>ITP + H2O = IDP + phosphate + H(+)</text>
        <dbReference type="Rhea" id="RHEA:28330"/>
        <dbReference type="ChEBI" id="CHEBI:15377"/>
        <dbReference type="ChEBI" id="CHEBI:15378"/>
        <dbReference type="ChEBI" id="CHEBI:43474"/>
        <dbReference type="ChEBI" id="CHEBI:58280"/>
        <dbReference type="ChEBI" id="CHEBI:61402"/>
        <dbReference type="EC" id="3.6.1.73"/>
    </reaction>
</comment>
<evidence type="ECO:0000256" key="2">
    <source>
        <dbReference type="ARBA" id="ARBA00001946"/>
    </source>
</evidence>
<dbReference type="PANTHER" id="PTHR34699">
    <property type="match status" value="1"/>
</dbReference>
<proteinExistence type="predicted"/>
<sequence length="191" mass="21533">MKMQNDNLTIWLASKNKAKKEAVELIASELFKNYSINCCESNSGVSNTPLSDEEAIQGCINRIDSINGFDTSNESIYISMEGLIKKETFGCFVYGWVTIKWSKSKKIYYGCSGKVMLPDDVYNKCLKGEHLSDVVRSLHPMNNDLWGTNGLMTQGIYTRVDEFMTALKCAIGCFIGENKKELKCFLNDNLK</sequence>
<comment type="cofactor">
    <cofactor evidence="1">
        <name>Mn(2+)</name>
        <dbReference type="ChEBI" id="CHEBI:29035"/>
    </cofactor>
</comment>
<dbReference type="Proteomes" id="UP000839735">
    <property type="component" value="Unassembled WGS sequence"/>
</dbReference>
<keyword evidence="6" id="KW-0460">Magnesium</keyword>
<evidence type="ECO:0000256" key="4">
    <source>
        <dbReference type="ARBA" id="ARBA00022741"/>
    </source>
</evidence>
<reference evidence="13" key="1">
    <citation type="submission" date="2018-08" db="EMBL/GenBank/DDBJ databases">
        <authorList>
            <person name="Ashton P.M."/>
            <person name="Dallman T."/>
            <person name="Nair S."/>
            <person name="De Pinna E."/>
            <person name="Peters T."/>
            <person name="Grant K."/>
        </authorList>
    </citation>
    <scope>NUCLEOTIDE SEQUENCE [LARGE SCALE GENOMIC DNA]</scope>
    <source>
        <strain evidence="13">294779</strain>
    </source>
</reference>
<dbReference type="Pfam" id="PF01931">
    <property type="entry name" value="NTPase_I-T"/>
    <property type="match status" value="1"/>
</dbReference>
<evidence type="ECO:0000313" key="13">
    <source>
        <dbReference type="EMBL" id="ECC3916752.1"/>
    </source>
</evidence>
<keyword evidence="8" id="KW-0464">Manganese</keyword>
<dbReference type="InterPro" id="IPR026533">
    <property type="entry name" value="NTPase/PRRC1"/>
</dbReference>
<evidence type="ECO:0000256" key="1">
    <source>
        <dbReference type="ARBA" id="ARBA00001936"/>
    </source>
</evidence>
<protein>
    <recommendedName>
        <fullName evidence="9">inosine/xanthosine triphosphatase</fullName>
        <ecNumber evidence="9">3.6.1.73</ecNumber>
    </recommendedName>
</protein>
<gene>
    <name evidence="13" type="ORF">CTQ69_22820</name>
</gene>
<evidence type="ECO:0000256" key="3">
    <source>
        <dbReference type="ARBA" id="ARBA00022723"/>
    </source>
</evidence>
<keyword evidence="7" id="KW-0546">Nucleotide metabolism</keyword>
<dbReference type="EC" id="3.6.1.73" evidence="9"/>
<comment type="catalytic activity">
    <reaction evidence="11">
        <text>XTP + H2O = XDP + phosphate + H(+)</text>
        <dbReference type="Rhea" id="RHEA:28406"/>
        <dbReference type="ChEBI" id="CHEBI:15377"/>
        <dbReference type="ChEBI" id="CHEBI:15378"/>
        <dbReference type="ChEBI" id="CHEBI:43474"/>
        <dbReference type="ChEBI" id="CHEBI:59884"/>
        <dbReference type="ChEBI" id="CHEBI:61314"/>
        <dbReference type="EC" id="3.6.1.73"/>
    </reaction>
</comment>
<dbReference type="AlphaFoldDB" id="A0A5Y1YDF6"/>
<evidence type="ECO:0000256" key="5">
    <source>
        <dbReference type="ARBA" id="ARBA00022801"/>
    </source>
</evidence>
<evidence type="ECO:0000256" key="10">
    <source>
        <dbReference type="ARBA" id="ARBA00048174"/>
    </source>
</evidence>
<evidence type="ECO:0000256" key="8">
    <source>
        <dbReference type="ARBA" id="ARBA00023211"/>
    </source>
</evidence>
<evidence type="ECO:0000256" key="7">
    <source>
        <dbReference type="ARBA" id="ARBA00023080"/>
    </source>
</evidence>
<evidence type="ECO:0000256" key="11">
    <source>
        <dbReference type="ARBA" id="ARBA00048781"/>
    </source>
</evidence>
<dbReference type="GO" id="GO:0000166">
    <property type="term" value="F:nucleotide binding"/>
    <property type="evidence" value="ECO:0007669"/>
    <property type="project" value="UniProtKB-KW"/>
</dbReference>
<evidence type="ECO:0000256" key="9">
    <source>
        <dbReference type="ARBA" id="ARBA00038901"/>
    </source>
</evidence>
<dbReference type="PANTHER" id="PTHR34699:SF2">
    <property type="entry name" value="NON-CANONICAL PURINE NTP PHOSPHATASE_PRRC1 DOMAIN-CONTAINING PROTEIN"/>
    <property type="match status" value="1"/>
</dbReference>
<dbReference type="EMBL" id="AAIBIC010000038">
    <property type="protein sequence ID" value="ECC3916752.1"/>
    <property type="molecule type" value="Genomic_DNA"/>
</dbReference>
<evidence type="ECO:0000259" key="12">
    <source>
        <dbReference type="Pfam" id="PF01931"/>
    </source>
</evidence>
<dbReference type="InterPro" id="IPR050299">
    <property type="entry name" value="YjjX_NTPase"/>
</dbReference>